<dbReference type="Gene3D" id="2.60.120.260">
    <property type="entry name" value="Galactose-binding domain-like"/>
    <property type="match status" value="1"/>
</dbReference>
<dbReference type="Proteomes" id="UP000807025">
    <property type="component" value="Unassembled WGS sequence"/>
</dbReference>
<evidence type="ECO:0000313" key="1">
    <source>
        <dbReference type="EMBL" id="KAF9491100.1"/>
    </source>
</evidence>
<organism evidence="1 2">
    <name type="scientific">Pleurotus eryngii</name>
    <name type="common">Boletus of the steppes</name>
    <dbReference type="NCBI Taxonomy" id="5323"/>
    <lineage>
        <taxon>Eukaryota</taxon>
        <taxon>Fungi</taxon>
        <taxon>Dikarya</taxon>
        <taxon>Basidiomycota</taxon>
        <taxon>Agaricomycotina</taxon>
        <taxon>Agaricomycetes</taxon>
        <taxon>Agaricomycetidae</taxon>
        <taxon>Agaricales</taxon>
        <taxon>Pleurotineae</taxon>
        <taxon>Pleurotaceae</taxon>
        <taxon>Pleurotus</taxon>
    </lineage>
</organism>
<dbReference type="AlphaFoldDB" id="A0A9P5ZQY9"/>
<accession>A0A9P5ZQY9</accession>
<comment type="caution">
    <text evidence="1">The sequence shown here is derived from an EMBL/GenBank/DDBJ whole genome shotgun (WGS) entry which is preliminary data.</text>
</comment>
<protein>
    <submittedName>
        <fullName evidence="1">Uncharacterized protein</fullName>
    </submittedName>
</protein>
<dbReference type="EMBL" id="MU154626">
    <property type="protein sequence ID" value="KAF9491100.1"/>
    <property type="molecule type" value="Genomic_DNA"/>
</dbReference>
<dbReference type="OrthoDB" id="3265734at2759"/>
<sequence>MKGAGTHAQGNNSAHIPWNSAQETKTYEAVAPQCPRYKPRWTIGTSEYRHTTSTTHIKGAKFTFSFAGTPVKVLGTLANRPFSVYESVFPNTSYTVDGGDSVLFLGKPGNDILYNQPFFFSGNLPYDNHTIVGTCVDDGSQVYIDYLVVEAPTPESIPSPPVSITWTHSQPATPTRLLATESSSLSGSITSPYTLHPSRLSLVASLEDSPWSPSCSPYFCGTVIGREWCQYAIDARFLFLRAASIPPHRVYQNPTRRSQVTPVAACLIVGSLVVWR</sequence>
<gene>
    <name evidence="1" type="ORF">BDN71DRAFT_1498178</name>
</gene>
<proteinExistence type="predicted"/>
<evidence type="ECO:0000313" key="2">
    <source>
        <dbReference type="Proteomes" id="UP000807025"/>
    </source>
</evidence>
<keyword evidence="2" id="KW-1185">Reference proteome</keyword>
<name>A0A9P5ZQY9_PLEER</name>
<reference evidence="1" key="1">
    <citation type="submission" date="2020-11" db="EMBL/GenBank/DDBJ databases">
        <authorList>
            <consortium name="DOE Joint Genome Institute"/>
            <person name="Ahrendt S."/>
            <person name="Riley R."/>
            <person name="Andreopoulos W."/>
            <person name="Labutti K."/>
            <person name="Pangilinan J."/>
            <person name="Ruiz-Duenas F.J."/>
            <person name="Barrasa J.M."/>
            <person name="Sanchez-Garcia M."/>
            <person name="Camarero S."/>
            <person name="Miyauchi S."/>
            <person name="Serrano A."/>
            <person name="Linde D."/>
            <person name="Babiker R."/>
            <person name="Drula E."/>
            <person name="Ayuso-Fernandez I."/>
            <person name="Pacheco R."/>
            <person name="Padilla G."/>
            <person name="Ferreira P."/>
            <person name="Barriuso J."/>
            <person name="Kellner H."/>
            <person name="Castanera R."/>
            <person name="Alfaro M."/>
            <person name="Ramirez L."/>
            <person name="Pisabarro A.G."/>
            <person name="Kuo A."/>
            <person name="Tritt A."/>
            <person name="Lipzen A."/>
            <person name="He G."/>
            <person name="Yan M."/>
            <person name="Ng V."/>
            <person name="Cullen D."/>
            <person name="Martin F."/>
            <person name="Rosso M.-N."/>
            <person name="Henrissat B."/>
            <person name="Hibbett D."/>
            <person name="Martinez A.T."/>
            <person name="Grigoriev I.V."/>
        </authorList>
    </citation>
    <scope>NUCLEOTIDE SEQUENCE</scope>
    <source>
        <strain evidence="1">ATCC 90797</strain>
    </source>
</reference>